<dbReference type="EMBL" id="BMUU01000001">
    <property type="protein sequence ID" value="GGY13512.1"/>
    <property type="molecule type" value="Genomic_DNA"/>
</dbReference>
<protein>
    <submittedName>
        <fullName evidence="1">Uncharacterized protein</fullName>
    </submittedName>
</protein>
<dbReference type="Proteomes" id="UP000600946">
    <property type="component" value="Unassembled WGS sequence"/>
</dbReference>
<organism evidence="1 2">
    <name type="scientific">Streptomyces xanthochromogenes</name>
    <dbReference type="NCBI Taxonomy" id="67384"/>
    <lineage>
        <taxon>Bacteria</taxon>
        <taxon>Bacillati</taxon>
        <taxon>Actinomycetota</taxon>
        <taxon>Actinomycetes</taxon>
        <taxon>Kitasatosporales</taxon>
        <taxon>Streptomycetaceae</taxon>
        <taxon>Streptomyces</taxon>
    </lineage>
</organism>
<evidence type="ECO:0000313" key="1">
    <source>
        <dbReference type="EMBL" id="GGY13512.1"/>
    </source>
</evidence>
<keyword evidence="2" id="KW-1185">Reference proteome</keyword>
<comment type="caution">
    <text evidence="1">The sequence shown here is derived from an EMBL/GenBank/DDBJ whole genome shotgun (WGS) entry which is preliminary data.</text>
</comment>
<reference evidence="2" key="1">
    <citation type="journal article" date="2019" name="Int. J. Syst. Evol. Microbiol.">
        <title>The Global Catalogue of Microorganisms (GCM) 10K type strain sequencing project: providing services to taxonomists for standard genome sequencing and annotation.</title>
        <authorList>
            <consortium name="The Broad Institute Genomics Platform"/>
            <consortium name="The Broad Institute Genome Sequencing Center for Infectious Disease"/>
            <person name="Wu L."/>
            <person name="Ma J."/>
        </authorList>
    </citation>
    <scope>NUCLEOTIDE SEQUENCE [LARGE SCALE GENOMIC DNA]</scope>
    <source>
        <strain evidence="2">JCM 4594</strain>
    </source>
</reference>
<accession>A0ABQ2ZHR7</accession>
<sequence length="77" mass="7372">MATSPAPVPNPAVQGNVTLGRLRSAAGSPPPPAIPTAGASLAARAAARKAGKGSTVLNRVVDASGNVPSASAFQSAL</sequence>
<name>A0ABQ2ZHR7_9ACTN</name>
<gene>
    <name evidence="1" type="ORF">GCM10010326_01000</name>
</gene>
<proteinExistence type="predicted"/>
<evidence type="ECO:0000313" key="2">
    <source>
        <dbReference type="Proteomes" id="UP000600946"/>
    </source>
</evidence>